<dbReference type="InterPro" id="IPR012336">
    <property type="entry name" value="Thioredoxin-like_fold"/>
</dbReference>
<organism evidence="2 3">
    <name type="scientific">Chlorobaculum tepidum (strain ATCC 49652 / DSM 12025 / NBRC 103806 / TLS)</name>
    <name type="common">Chlorobium tepidum</name>
    <dbReference type="NCBI Taxonomy" id="194439"/>
    <lineage>
        <taxon>Bacteria</taxon>
        <taxon>Pseudomonadati</taxon>
        <taxon>Chlorobiota</taxon>
        <taxon>Chlorobiia</taxon>
        <taxon>Chlorobiales</taxon>
        <taxon>Chlorobiaceae</taxon>
        <taxon>Chlorobaculum</taxon>
    </lineage>
</organism>
<dbReference type="Gene3D" id="3.40.30.10">
    <property type="entry name" value="Glutaredoxin"/>
    <property type="match status" value="1"/>
</dbReference>
<evidence type="ECO:0000259" key="1">
    <source>
        <dbReference type="Pfam" id="PF13192"/>
    </source>
</evidence>
<name>Q8KBQ7_CHLTE</name>
<dbReference type="Proteomes" id="UP000001007">
    <property type="component" value="Chromosome"/>
</dbReference>
<dbReference type="eggNOG" id="COG0526">
    <property type="taxonomic scope" value="Bacteria"/>
</dbReference>
<sequence>MKKIKILGTGCAKCNQLTDAVKAVIAAENIEAEVQKVEDMQQIVSYGVMSTPGLVVDGKVVCSGRIPSGDELREMLTAAPKPSCCCGDYANGTDRPNGTC</sequence>
<dbReference type="EnsemblBacteria" id="AAM72950">
    <property type="protein sequence ID" value="AAM72950"/>
    <property type="gene ID" value="CT1727"/>
</dbReference>
<dbReference type="Pfam" id="PF13192">
    <property type="entry name" value="Thioredoxin_3"/>
    <property type="match status" value="1"/>
</dbReference>
<dbReference type="OrthoDB" id="9800630at2"/>
<reference evidence="2 3" key="1">
    <citation type="journal article" date="2002" name="Proc. Natl. Acad. Sci. U.S.A.">
        <title>The complete genome sequence of Chlorobium tepidum TLS, a photosynthetic, anaerobic, green-sulfur bacterium.</title>
        <authorList>
            <person name="Eisen J.A."/>
            <person name="Nelson K.E."/>
            <person name="Paulsen I.T."/>
            <person name="Heidelberg J.F."/>
            <person name="Wu M."/>
            <person name="Dodson R.J."/>
            <person name="Deboy R."/>
            <person name="Gwinn M.L."/>
            <person name="Nelson W.C."/>
            <person name="Haft D.H."/>
            <person name="Hickey E.K."/>
            <person name="Peterson J.D."/>
            <person name="Durkin A.S."/>
            <person name="Kolonay J.L."/>
            <person name="Yang F."/>
            <person name="Holt I."/>
            <person name="Umayam L.A."/>
            <person name="Mason T."/>
            <person name="Brenner M."/>
            <person name="Shea T.P."/>
            <person name="Parksey D."/>
            <person name="Nierman W.C."/>
            <person name="Feldblyum T.V."/>
            <person name="Hansen C.L."/>
            <person name="Craven M.B."/>
            <person name="Radune D."/>
            <person name="Vamathevan J."/>
            <person name="Khouri H."/>
            <person name="White O."/>
            <person name="Gruber T.M."/>
            <person name="Ketchum K.A."/>
            <person name="Venter J.C."/>
            <person name="Tettelin H."/>
            <person name="Bryant D.A."/>
            <person name="Fraser C.M."/>
        </authorList>
    </citation>
    <scope>NUCLEOTIDE SEQUENCE [LARGE SCALE GENOMIC DNA]</scope>
    <source>
        <strain evidence="3">ATCC 49652 / DSM 12025 / NBRC 103806 / TLS</strain>
    </source>
</reference>
<dbReference type="STRING" id="194439.CT1727"/>
<dbReference type="SUPFAM" id="SSF52833">
    <property type="entry name" value="Thioredoxin-like"/>
    <property type="match status" value="1"/>
</dbReference>
<evidence type="ECO:0000313" key="3">
    <source>
        <dbReference type="Proteomes" id="UP000001007"/>
    </source>
</evidence>
<keyword evidence="3" id="KW-1185">Reference proteome</keyword>
<feature type="domain" description="Thioredoxin-like fold" evidence="1">
    <location>
        <begin position="3"/>
        <end position="76"/>
    </location>
</feature>
<dbReference type="InterPro" id="IPR036249">
    <property type="entry name" value="Thioredoxin-like_sf"/>
</dbReference>
<proteinExistence type="predicted"/>
<accession>Q8KBQ7</accession>
<protein>
    <submittedName>
        <fullName evidence="2">Glutaredoxin family protein</fullName>
    </submittedName>
</protein>
<dbReference type="KEGG" id="cte:CT1727"/>
<dbReference type="PANTHER" id="PTHR36450">
    <property type="entry name" value="THIOREDOXIN"/>
    <property type="match status" value="1"/>
</dbReference>
<dbReference type="PANTHER" id="PTHR36450:SF1">
    <property type="entry name" value="THIOREDOXIN"/>
    <property type="match status" value="1"/>
</dbReference>
<dbReference type="InterPro" id="IPR005243">
    <property type="entry name" value="THIRX-like_proc"/>
</dbReference>
<dbReference type="AlphaFoldDB" id="Q8KBQ7"/>
<dbReference type="PATRIC" id="fig|194439.7.peg.1562"/>
<evidence type="ECO:0000313" key="2">
    <source>
        <dbReference type="EMBL" id="AAM72950.1"/>
    </source>
</evidence>
<dbReference type="NCBIfam" id="TIGR00412">
    <property type="entry name" value="redox_disulf_2"/>
    <property type="match status" value="1"/>
</dbReference>
<dbReference type="HOGENOM" id="CLU_090389_18_2_10"/>
<dbReference type="EMBL" id="AE006470">
    <property type="protein sequence ID" value="AAM72950.1"/>
    <property type="molecule type" value="Genomic_DNA"/>
</dbReference>
<gene>
    <name evidence="2" type="ordered locus">CT1727</name>
</gene>
<dbReference type="RefSeq" id="WP_010933389.1">
    <property type="nucleotide sequence ID" value="NC_002932.3"/>
</dbReference>